<dbReference type="AlphaFoldDB" id="I4EIX7"/>
<evidence type="ECO:0000313" key="1">
    <source>
        <dbReference type="EMBL" id="CCF84639.1"/>
    </source>
</evidence>
<sequence>MTTFLQAVARIPQGTTPNTLTITGFSPISLAIPPDPNICHFNSSSFSSKLPIRFTLLLKGKAFDD</sequence>
<keyword evidence="2" id="KW-1185">Reference proteome</keyword>
<proteinExistence type="predicted"/>
<accession>I4EIX7</accession>
<gene>
    <name evidence="1" type="ORF">NITHO_370011</name>
</gene>
<dbReference type="Proteomes" id="UP000004221">
    <property type="component" value="Unassembled WGS sequence"/>
</dbReference>
<dbReference type="EMBL" id="CAGS01000301">
    <property type="protein sequence ID" value="CCF84639.1"/>
    <property type="molecule type" value="Genomic_DNA"/>
</dbReference>
<protein>
    <submittedName>
        <fullName evidence="1">Uncharacterized protein</fullName>
    </submittedName>
</protein>
<comment type="caution">
    <text evidence="1">The sequence shown here is derived from an EMBL/GenBank/DDBJ whole genome shotgun (WGS) entry which is preliminary data.</text>
</comment>
<name>I4EIX7_9BACT</name>
<reference evidence="1 2" key="1">
    <citation type="journal article" date="2012" name="ISME J.">
        <title>Nitrification expanded: discovery, physiology and genomics of a nitrite-oxidizing bacterium from the phylum Chloroflexi.</title>
        <authorList>
            <person name="Sorokin D.Y."/>
            <person name="Lucker S."/>
            <person name="Vejmelkova D."/>
            <person name="Kostrikina N.A."/>
            <person name="Kleerebezem R."/>
            <person name="Rijpstra W.I."/>
            <person name="Damste J.S."/>
            <person name="Le Paslier D."/>
            <person name="Muyzer G."/>
            <person name="Wagner M."/>
            <person name="van Loosdrecht M.C."/>
            <person name="Daims H."/>
        </authorList>
    </citation>
    <scope>NUCLEOTIDE SEQUENCE [LARGE SCALE GENOMIC DNA]</scope>
    <source>
        <strain evidence="2">none</strain>
    </source>
</reference>
<evidence type="ECO:0000313" key="2">
    <source>
        <dbReference type="Proteomes" id="UP000004221"/>
    </source>
</evidence>
<organism evidence="1 2">
    <name type="scientific">Nitrolancea hollandica Lb</name>
    <dbReference type="NCBI Taxonomy" id="1129897"/>
    <lineage>
        <taxon>Bacteria</taxon>
        <taxon>Pseudomonadati</taxon>
        <taxon>Thermomicrobiota</taxon>
        <taxon>Thermomicrobia</taxon>
        <taxon>Sphaerobacterales</taxon>
        <taxon>Sphaerobacterineae</taxon>
        <taxon>Sphaerobacteraceae</taxon>
        <taxon>Nitrolancea</taxon>
    </lineage>
</organism>